<keyword evidence="2" id="KW-1185">Reference proteome</keyword>
<dbReference type="Proteomes" id="UP000807025">
    <property type="component" value="Unassembled WGS sequence"/>
</dbReference>
<name>A0A9P5ZYG3_PLEER</name>
<gene>
    <name evidence="1" type="ORF">BDN71DRAFT_1445758</name>
</gene>
<reference evidence="1" key="1">
    <citation type="submission" date="2020-11" db="EMBL/GenBank/DDBJ databases">
        <authorList>
            <consortium name="DOE Joint Genome Institute"/>
            <person name="Ahrendt S."/>
            <person name="Riley R."/>
            <person name="Andreopoulos W."/>
            <person name="Labutti K."/>
            <person name="Pangilinan J."/>
            <person name="Ruiz-Duenas F.J."/>
            <person name="Barrasa J.M."/>
            <person name="Sanchez-Garcia M."/>
            <person name="Camarero S."/>
            <person name="Miyauchi S."/>
            <person name="Serrano A."/>
            <person name="Linde D."/>
            <person name="Babiker R."/>
            <person name="Drula E."/>
            <person name="Ayuso-Fernandez I."/>
            <person name="Pacheco R."/>
            <person name="Padilla G."/>
            <person name="Ferreira P."/>
            <person name="Barriuso J."/>
            <person name="Kellner H."/>
            <person name="Castanera R."/>
            <person name="Alfaro M."/>
            <person name="Ramirez L."/>
            <person name="Pisabarro A.G."/>
            <person name="Kuo A."/>
            <person name="Tritt A."/>
            <person name="Lipzen A."/>
            <person name="He G."/>
            <person name="Yan M."/>
            <person name="Ng V."/>
            <person name="Cullen D."/>
            <person name="Martin F."/>
            <person name="Rosso M.-N."/>
            <person name="Henrissat B."/>
            <person name="Hibbett D."/>
            <person name="Martinez A.T."/>
            <person name="Grigoriev I.V."/>
        </authorList>
    </citation>
    <scope>NUCLEOTIDE SEQUENCE</scope>
    <source>
        <strain evidence="1">ATCC 90797</strain>
    </source>
</reference>
<comment type="caution">
    <text evidence="1">The sequence shown here is derived from an EMBL/GenBank/DDBJ whole genome shotgun (WGS) entry which is preliminary data.</text>
</comment>
<accession>A0A9P5ZYG3</accession>
<organism evidence="1 2">
    <name type="scientific">Pleurotus eryngii</name>
    <name type="common">Boletus of the steppes</name>
    <dbReference type="NCBI Taxonomy" id="5323"/>
    <lineage>
        <taxon>Eukaryota</taxon>
        <taxon>Fungi</taxon>
        <taxon>Dikarya</taxon>
        <taxon>Basidiomycota</taxon>
        <taxon>Agaricomycotina</taxon>
        <taxon>Agaricomycetes</taxon>
        <taxon>Agaricomycetidae</taxon>
        <taxon>Agaricales</taxon>
        <taxon>Pleurotineae</taxon>
        <taxon>Pleurotaceae</taxon>
        <taxon>Pleurotus</taxon>
    </lineage>
</organism>
<proteinExistence type="predicted"/>
<protein>
    <submittedName>
        <fullName evidence="1">Uncharacterized protein</fullName>
    </submittedName>
</protein>
<evidence type="ECO:0000313" key="2">
    <source>
        <dbReference type="Proteomes" id="UP000807025"/>
    </source>
</evidence>
<sequence>MPLFLAHLSIWGENEVKGLGPDSSFVPDVFFDVNTEECVKSTVSVSSSPGVRKWVDTSHGQSKHQRART</sequence>
<dbReference type="EMBL" id="MU154549">
    <property type="protein sequence ID" value="KAF9496812.1"/>
    <property type="molecule type" value="Genomic_DNA"/>
</dbReference>
<evidence type="ECO:0000313" key="1">
    <source>
        <dbReference type="EMBL" id="KAF9496812.1"/>
    </source>
</evidence>
<dbReference type="AlphaFoldDB" id="A0A9P5ZYG3"/>